<evidence type="ECO:0000313" key="5">
    <source>
        <dbReference type="Proteomes" id="UP000663891"/>
    </source>
</evidence>
<dbReference type="AlphaFoldDB" id="A0A815RK43"/>
<dbReference type="Pfam" id="PF13385">
    <property type="entry name" value="Laminin_G_3"/>
    <property type="match status" value="1"/>
</dbReference>
<keyword evidence="2" id="KW-1015">Disulfide bond</keyword>
<dbReference type="OrthoDB" id="5975376at2759"/>
<evidence type="ECO:0000313" key="4">
    <source>
        <dbReference type="EMBL" id="CAF1478138.1"/>
    </source>
</evidence>
<evidence type="ECO:0000256" key="1">
    <source>
        <dbReference type="ARBA" id="ARBA00022729"/>
    </source>
</evidence>
<dbReference type="InterPro" id="IPR013320">
    <property type="entry name" value="ConA-like_dom_sf"/>
</dbReference>
<organism evidence="4 5">
    <name type="scientific">Adineta steineri</name>
    <dbReference type="NCBI Taxonomy" id="433720"/>
    <lineage>
        <taxon>Eukaryota</taxon>
        <taxon>Metazoa</taxon>
        <taxon>Spiralia</taxon>
        <taxon>Gnathifera</taxon>
        <taxon>Rotifera</taxon>
        <taxon>Eurotatoria</taxon>
        <taxon>Bdelloidea</taxon>
        <taxon>Adinetida</taxon>
        <taxon>Adinetidae</taxon>
        <taxon>Adineta</taxon>
    </lineage>
</organism>
<accession>A0A815RK43</accession>
<dbReference type="Proteomes" id="UP000663891">
    <property type="component" value="Unassembled WGS sequence"/>
</dbReference>
<gene>
    <name evidence="4" type="ORF">VCS650_LOCUS41008</name>
</gene>
<dbReference type="PANTHER" id="PTHR42535:SF2">
    <property type="entry name" value="CHROMOSOME UNDETERMINED SCAFFOLD_146, WHOLE GENOME SHOTGUN SEQUENCE"/>
    <property type="match status" value="1"/>
</dbReference>
<dbReference type="SUPFAM" id="SSF49899">
    <property type="entry name" value="Concanavalin A-like lectins/glucanases"/>
    <property type="match status" value="1"/>
</dbReference>
<sequence>MLVNIIDHFFFETVTYPYDARSYWAMENNVADSISNLSGTTINSPTFYAQGINGGYALKLIRSSNQYITIPTYQSFVSTSFTVEMWMYPTSFSSGNSYGLFGQSASSTTDQDLALSIGGTVLRLSFWNDDVNSGTTLSANTWYHVAFVYDYSSRTQIIYINGVQDVSRSSAGPYLGASGAITIGNIYDNGNYPFDGYIDQVTLYMNARSASDILSDATLTTWHSFDCGISFDSLSSFRSVCFR</sequence>
<name>A0A815RK43_9BILA</name>
<evidence type="ECO:0000256" key="2">
    <source>
        <dbReference type="ARBA" id="ARBA00023157"/>
    </source>
</evidence>
<comment type="caution">
    <text evidence="4">The sequence shown here is derived from an EMBL/GenBank/DDBJ whole genome shotgun (WGS) entry which is preliminary data.</text>
</comment>
<protein>
    <recommendedName>
        <fullName evidence="3">LamG-like jellyroll fold domain-containing protein</fullName>
    </recommendedName>
</protein>
<dbReference type="EMBL" id="CAJNON010001660">
    <property type="protein sequence ID" value="CAF1478138.1"/>
    <property type="molecule type" value="Genomic_DNA"/>
</dbReference>
<proteinExistence type="predicted"/>
<keyword evidence="1" id="KW-0732">Signal</keyword>
<dbReference type="Gene3D" id="2.60.120.200">
    <property type="match status" value="1"/>
</dbReference>
<feature type="domain" description="LamG-like jellyroll fold" evidence="3">
    <location>
        <begin position="79"/>
        <end position="211"/>
    </location>
</feature>
<evidence type="ECO:0000259" key="3">
    <source>
        <dbReference type="SMART" id="SM00560"/>
    </source>
</evidence>
<reference evidence="4" key="1">
    <citation type="submission" date="2021-02" db="EMBL/GenBank/DDBJ databases">
        <authorList>
            <person name="Nowell W R."/>
        </authorList>
    </citation>
    <scope>NUCLEOTIDE SEQUENCE</scope>
</reference>
<dbReference type="PANTHER" id="PTHR42535">
    <property type="entry name" value="OOKINETE PROTEIN, PUTATIVE-RELATED"/>
    <property type="match status" value="1"/>
</dbReference>
<dbReference type="SMART" id="SM00560">
    <property type="entry name" value="LamGL"/>
    <property type="match status" value="1"/>
</dbReference>
<dbReference type="InterPro" id="IPR006558">
    <property type="entry name" value="LamG-like"/>
</dbReference>